<dbReference type="PANTHER" id="PTHR42756:SF1">
    <property type="entry name" value="TRANSCRIPTIONAL REPRESSOR OF EMRAB OPERON"/>
    <property type="match status" value="1"/>
</dbReference>
<evidence type="ECO:0000256" key="1">
    <source>
        <dbReference type="ARBA" id="ARBA00023015"/>
    </source>
</evidence>
<proteinExistence type="predicted"/>
<dbReference type="EMBL" id="BNDS01000003">
    <property type="protein sequence ID" value="GHH97703.1"/>
    <property type="molecule type" value="Genomic_DNA"/>
</dbReference>
<protein>
    <submittedName>
        <fullName evidence="5">MarR family transcriptional regulator</fullName>
    </submittedName>
</protein>
<dbReference type="Proteomes" id="UP000637074">
    <property type="component" value="Unassembled WGS sequence"/>
</dbReference>
<sequence length="141" mass="16529">MINHQLFHTLHQLSRHLTNKLNEALKPMGLYGSQWAVIFVLKQKGSLTQKELCDYLFVEAPPMTRTIQRLVKQGYVRQVPGQDKRERHIQLTDEALQEYSNWENAVNEMNQELLKSLPQSAQEELVTLQYNWLQQLLKGVD</sequence>
<dbReference type="SMART" id="SM00347">
    <property type="entry name" value="HTH_MARR"/>
    <property type="match status" value="1"/>
</dbReference>
<evidence type="ECO:0000313" key="5">
    <source>
        <dbReference type="EMBL" id="GHH97703.1"/>
    </source>
</evidence>
<dbReference type="InterPro" id="IPR036388">
    <property type="entry name" value="WH-like_DNA-bd_sf"/>
</dbReference>
<accession>A0ABQ3MYG3</accession>
<feature type="domain" description="HTH marR-type" evidence="4">
    <location>
        <begin position="3"/>
        <end position="141"/>
    </location>
</feature>
<gene>
    <name evidence="5" type="ORF">AM1BK_12460</name>
</gene>
<keyword evidence="1" id="KW-0805">Transcription regulation</keyword>
<reference evidence="5 6" key="1">
    <citation type="journal article" date="2022" name="Int. J. Syst. Evol. Microbiol.">
        <title>Neobacillus kokaensis sp. nov., isolated from soil.</title>
        <authorList>
            <person name="Yuki K."/>
            <person name="Matsubara H."/>
            <person name="Yamaguchi S."/>
        </authorList>
    </citation>
    <scope>NUCLEOTIDE SEQUENCE [LARGE SCALE GENOMIC DNA]</scope>
    <source>
        <strain evidence="5 6">LOB 377</strain>
    </source>
</reference>
<keyword evidence="6" id="KW-1185">Reference proteome</keyword>
<dbReference type="SUPFAM" id="SSF46785">
    <property type="entry name" value="Winged helix' DNA-binding domain"/>
    <property type="match status" value="1"/>
</dbReference>
<evidence type="ECO:0000313" key="6">
    <source>
        <dbReference type="Proteomes" id="UP000637074"/>
    </source>
</evidence>
<evidence type="ECO:0000256" key="2">
    <source>
        <dbReference type="ARBA" id="ARBA00023125"/>
    </source>
</evidence>
<comment type="caution">
    <text evidence="5">The sequence shown here is derived from an EMBL/GenBank/DDBJ whole genome shotgun (WGS) entry which is preliminary data.</text>
</comment>
<keyword evidence="2" id="KW-0238">DNA-binding</keyword>
<dbReference type="InterPro" id="IPR000835">
    <property type="entry name" value="HTH_MarR-typ"/>
</dbReference>
<organism evidence="5 6">
    <name type="scientific">Neobacillus kokaensis</name>
    <dbReference type="NCBI Taxonomy" id="2759023"/>
    <lineage>
        <taxon>Bacteria</taxon>
        <taxon>Bacillati</taxon>
        <taxon>Bacillota</taxon>
        <taxon>Bacilli</taxon>
        <taxon>Bacillales</taxon>
        <taxon>Bacillaceae</taxon>
        <taxon>Neobacillus</taxon>
    </lineage>
</organism>
<dbReference type="PROSITE" id="PS50995">
    <property type="entry name" value="HTH_MARR_2"/>
    <property type="match status" value="1"/>
</dbReference>
<dbReference type="RefSeq" id="WP_191270786.1">
    <property type="nucleotide sequence ID" value="NZ_BNDS01000003.1"/>
</dbReference>
<dbReference type="Pfam" id="PF12802">
    <property type="entry name" value="MarR_2"/>
    <property type="match status" value="1"/>
</dbReference>
<keyword evidence="3" id="KW-0804">Transcription</keyword>
<evidence type="ECO:0000256" key="3">
    <source>
        <dbReference type="ARBA" id="ARBA00023163"/>
    </source>
</evidence>
<dbReference type="Gene3D" id="1.10.10.10">
    <property type="entry name" value="Winged helix-like DNA-binding domain superfamily/Winged helix DNA-binding domain"/>
    <property type="match status" value="1"/>
</dbReference>
<name>A0ABQ3MYG3_9BACI</name>
<evidence type="ECO:0000259" key="4">
    <source>
        <dbReference type="PROSITE" id="PS50995"/>
    </source>
</evidence>
<dbReference type="InterPro" id="IPR036390">
    <property type="entry name" value="WH_DNA-bd_sf"/>
</dbReference>
<dbReference type="PANTHER" id="PTHR42756">
    <property type="entry name" value="TRANSCRIPTIONAL REGULATOR, MARR"/>
    <property type="match status" value="1"/>
</dbReference>